<proteinExistence type="predicted"/>
<evidence type="ECO:0000313" key="2">
    <source>
        <dbReference type="Proteomes" id="UP000692954"/>
    </source>
</evidence>
<organism evidence="1 2">
    <name type="scientific">Paramecium sonneborni</name>
    <dbReference type="NCBI Taxonomy" id="65129"/>
    <lineage>
        <taxon>Eukaryota</taxon>
        <taxon>Sar</taxon>
        <taxon>Alveolata</taxon>
        <taxon>Ciliophora</taxon>
        <taxon>Intramacronucleata</taxon>
        <taxon>Oligohymenophorea</taxon>
        <taxon>Peniculida</taxon>
        <taxon>Parameciidae</taxon>
        <taxon>Paramecium</taxon>
    </lineage>
</organism>
<protein>
    <submittedName>
        <fullName evidence="1">Uncharacterized protein</fullName>
    </submittedName>
</protein>
<sequence length="91" mass="11335">MKYQIKIMILHIYDQFIKKEKFNKLKLNLLKPQKFKKWIYRMMMMMNKKIEILMIYQINKKQKLLGLNVKYQINKELLQSLNKIQQQSKLK</sequence>
<comment type="caution">
    <text evidence="1">The sequence shown here is derived from an EMBL/GenBank/DDBJ whole genome shotgun (WGS) entry which is preliminary data.</text>
</comment>
<accession>A0A8S1QDN9</accession>
<gene>
    <name evidence="1" type="ORF">PSON_ATCC_30995.1.T1040196</name>
</gene>
<evidence type="ECO:0000313" key="1">
    <source>
        <dbReference type="EMBL" id="CAD8113999.1"/>
    </source>
</evidence>
<reference evidence="1" key="1">
    <citation type="submission" date="2021-01" db="EMBL/GenBank/DDBJ databases">
        <authorList>
            <consortium name="Genoscope - CEA"/>
            <person name="William W."/>
        </authorList>
    </citation>
    <scope>NUCLEOTIDE SEQUENCE</scope>
</reference>
<dbReference type="EMBL" id="CAJJDN010000104">
    <property type="protein sequence ID" value="CAD8113999.1"/>
    <property type="molecule type" value="Genomic_DNA"/>
</dbReference>
<keyword evidence="2" id="KW-1185">Reference proteome</keyword>
<name>A0A8S1QDN9_9CILI</name>
<dbReference type="AlphaFoldDB" id="A0A8S1QDN9"/>
<dbReference type="Proteomes" id="UP000692954">
    <property type="component" value="Unassembled WGS sequence"/>
</dbReference>